<keyword evidence="3" id="KW-1185">Reference proteome</keyword>
<evidence type="ECO:0000313" key="3">
    <source>
        <dbReference type="Proteomes" id="UP000831880"/>
    </source>
</evidence>
<proteinExistence type="predicted"/>
<dbReference type="InterPro" id="IPR002725">
    <property type="entry name" value="YgjP-like_metallopeptidase"/>
</dbReference>
<evidence type="ECO:0000259" key="1">
    <source>
        <dbReference type="Pfam" id="PF01863"/>
    </source>
</evidence>
<evidence type="ECO:0000313" key="2">
    <source>
        <dbReference type="EMBL" id="UOQ92944.1"/>
    </source>
</evidence>
<dbReference type="Pfam" id="PF01863">
    <property type="entry name" value="YgjP-like"/>
    <property type="match status" value="1"/>
</dbReference>
<feature type="domain" description="YgjP-like metallopeptidase" evidence="1">
    <location>
        <begin position="24"/>
        <end position="183"/>
    </location>
</feature>
<dbReference type="Proteomes" id="UP000831880">
    <property type="component" value="Chromosome"/>
</dbReference>
<accession>A0ABY4GXZ3</accession>
<gene>
    <name evidence="2" type="ORF">MUO14_21495</name>
</gene>
<dbReference type="EMBL" id="CP095074">
    <property type="protein sequence ID" value="UOQ92944.1"/>
    <property type="molecule type" value="Genomic_DNA"/>
</dbReference>
<reference evidence="2 3" key="1">
    <citation type="submission" date="2022-04" db="EMBL/GenBank/DDBJ databases">
        <title>Halobacillus sp. isolated from saltern.</title>
        <authorList>
            <person name="Won M."/>
            <person name="Lee C.-M."/>
            <person name="Woen H.-Y."/>
            <person name="Kwon S.-W."/>
        </authorList>
    </citation>
    <scope>NUCLEOTIDE SEQUENCE [LARGE SCALE GENOMIC DNA]</scope>
    <source>
        <strain evidence="2 3">SSTM10-2</strain>
    </source>
</reference>
<organism evidence="2 3">
    <name type="scientific">Halobacillus shinanisalinarum</name>
    <dbReference type="NCBI Taxonomy" id="2932258"/>
    <lineage>
        <taxon>Bacteria</taxon>
        <taxon>Bacillati</taxon>
        <taxon>Bacillota</taxon>
        <taxon>Bacilli</taxon>
        <taxon>Bacillales</taxon>
        <taxon>Bacillaceae</taxon>
        <taxon>Halobacillus</taxon>
    </lineage>
</organism>
<dbReference type="RefSeq" id="WP_244752548.1">
    <property type="nucleotide sequence ID" value="NZ_CP095074.1"/>
</dbReference>
<sequence length="194" mass="23420">MPTIKDEHHAITYNLTTLPDIHFIKIYLDDLNGVHVTAPKSKPQSKVEDFLHKKIQWVNEKWQKIHEDLYRGMALNTQESPRITYLGRAYRMIMAEANESSFSFNKGKFHFTYLKGTTEEEKQSEFDRLRNQWFKEKAYEKFKSIHNWTILPEQDSLRLGYKKDQTIYLNWRLIKRSKQKITMIIDDLIEEREY</sequence>
<name>A0ABY4GXZ3_9BACI</name>
<protein>
    <submittedName>
        <fullName evidence="2">M48 family metallopeptidase</fullName>
    </submittedName>
</protein>